<evidence type="ECO:0000259" key="2">
    <source>
        <dbReference type="Pfam" id="PF12898"/>
    </source>
</evidence>
<evidence type="ECO:0000313" key="4">
    <source>
        <dbReference type="Proteomes" id="UP000002668"/>
    </source>
</evidence>
<feature type="region of interest" description="Disordered" evidence="1">
    <location>
        <begin position="218"/>
        <end position="331"/>
    </location>
</feature>
<name>E4ZN76_LEPMJ</name>
<dbReference type="STRING" id="985895.E4ZN76"/>
<dbReference type="Pfam" id="PF12898">
    <property type="entry name" value="Stc1"/>
    <property type="match status" value="1"/>
</dbReference>
<gene>
    <name evidence="3" type="ORF">LEMA_P038360.1</name>
</gene>
<dbReference type="InterPro" id="IPR024630">
    <property type="entry name" value="Stc1"/>
</dbReference>
<feature type="domain" description="Stc1" evidence="2">
    <location>
        <begin position="29"/>
        <end position="109"/>
    </location>
</feature>
<evidence type="ECO:0000313" key="3">
    <source>
        <dbReference type="EMBL" id="CBX92935.1"/>
    </source>
</evidence>
<sequence length="331" mass="36374">MPGRRQQTHIYLREDMDRVKGVPLPPKIKCGRCQSHLVPARFSSKQLTDARYQILKQGRITQLVNCMKCTGQQIVELECTSCGRTKGLEEFAKSQRNKPDTAVCFKCTELAVNDHAIDDGRYEDQDRAFLPANDSRGNVPEYWSSQQSTTDAIPAAGDEWGSTSADTEDITDKDSGGSGIALSRQLQATHLTGSVNESLIGSEYDHPATRANDRFTQVRSNKSWHTASAGPPSSGSGFNKDTYRKPPYSTVSASARTFSSSVAERSSPEIRSNGWAKIRSARNPPPMLGGPMRPMGDAEREGETLTNNWSDSDEDDNDDEDDGDSDDDTVI</sequence>
<dbReference type="GeneID" id="13282992"/>
<dbReference type="VEuPathDB" id="FungiDB:LEMA_P038360.1"/>
<organism evidence="4">
    <name type="scientific">Leptosphaeria maculans (strain JN3 / isolate v23.1.3 / race Av1-4-5-6-7-8)</name>
    <name type="common">Blackleg fungus</name>
    <name type="synonym">Phoma lingam</name>
    <dbReference type="NCBI Taxonomy" id="985895"/>
    <lineage>
        <taxon>Eukaryota</taxon>
        <taxon>Fungi</taxon>
        <taxon>Dikarya</taxon>
        <taxon>Ascomycota</taxon>
        <taxon>Pezizomycotina</taxon>
        <taxon>Dothideomycetes</taxon>
        <taxon>Pleosporomycetidae</taxon>
        <taxon>Pleosporales</taxon>
        <taxon>Pleosporineae</taxon>
        <taxon>Leptosphaeriaceae</taxon>
        <taxon>Plenodomus</taxon>
        <taxon>Plenodomus lingam/Leptosphaeria maculans species complex</taxon>
    </lineage>
</organism>
<keyword evidence="4" id="KW-1185">Reference proteome</keyword>
<dbReference type="RefSeq" id="XP_003836300.1">
    <property type="nucleotide sequence ID" value="XM_003836252.1"/>
</dbReference>
<dbReference type="OMA" id="LVEIECF"/>
<dbReference type="AlphaFoldDB" id="E4ZN76"/>
<proteinExistence type="predicted"/>
<feature type="compositionally biased region" description="Polar residues" evidence="1">
    <location>
        <begin position="249"/>
        <end position="264"/>
    </location>
</feature>
<evidence type="ECO:0000256" key="1">
    <source>
        <dbReference type="SAM" id="MobiDB-lite"/>
    </source>
</evidence>
<dbReference type="InParanoid" id="E4ZN76"/>
<reference evidence="4" key="1">
    <citation type="journal article" date="2011" name="Nat. Commun.">
        <title>Effector diversification within compartments of the Leptosphaeria maculans genome affected by Repeat-Induced Point mutations.</title>
        <authorList>
            <person name="Rouxel T."/>
            <person name="Grandaubert J."/>
            <person name="Hane J.K."/>
            <person name="Hoede C."/>
            <person name="van de Wouw A.P."/>
            <person name="Couloux A."/>
            <person name="Dominguez V."/>
            <person name="Anthouard V."/>
            <person name="Bally P."/>
            <person name="Bourras S."/>
            <person name="Cozijnsen A.J."/>
            <person name="Ciuffetti L.M."/>
            <person name="Degrave A."/>
            <person name="Dilmaghani A."/>
            <person name="Duret L."/>
            <person name="Fudal I."/>
            <person name="Goodwin S.B."/>
            <person name="Gout L."/>
            <person name="Glaser N."/>
            <person name="Linglin J."/>
            <person name="Kema G.H.J."/>
            <person name="Lapalu N."/>
            <person name="Lawrence C.B."/>
            <person name="May K."/>
            <person name="Meyer M."/>
            <person name="Ollivier B."/>
            <person name="Poulain J."/>
            <person name="Schoch C.L."/>
            <person name="Simon A."/>
            <person name="Spatafora J.W."/>
            <person name="Stachowiak A."/>
            <person name="Turgeon B.G."/>
            <person name="Tyler B.M."/>
            <person name="Vincent D."/>
            <person name="Weissenbach J."/>
            <person name="Amselem J."/>
            <person name="Quesneville H."/>
            <person name="Oliver R.P."/>
            <person name="Wincker P."/>
            <person name="Balesdent M.-H."/>
            <person name="Howlett B.J."/>
        </authorList>
    </citation>
    <scope>NUCLEOTIDE SEQUENCE [LARGE SCALE GENOMIC DNA]</scope>
    <source>
        <strain evidence="4">JN3 / isolate v23.1.3 / race Av1-4-5-6-7-8</strain>
    </source>
</reference>
<protein>
    <submittedName>
        <fullName evidence="3">Predicted protein</fullName>
    </submittedName>
</protein>
<dbReference type="HOGENOM" id="CLU_837135_0_0_1"/>
<dbReference type="EMBL" id="FP929105">
    <property type="protein sequence ID" value="CBX92935.1"/>
    <property type="molecule type" value="Genomic_DNA"/>
</dbReference>
<feature type="compositionally biased region" description="Low complexity" evidence="1">
    <location>
        <begin position="227"/>
        <end position="237"/>
    </location>
</feature>
<feature type="region of interest" description="Disordered" evidence="1">
    <location>
        <begin position="130"/>
        <end position="179"/>
    </location>
</feature>
<feature type="compositionally biased region" description="Acidic residues" evidence="1">
    <location>
        <begin position="311"/>
        <end position="331"/>
    </location>
</feature>
<dbReference type="eggNOG" id="ENOG502SB6E">
    <property type="taxonomic scope" value="Eukaryota"/>
</dbReference>
<dbReference type="OrthoDB" id="3514033at2759"/>
<dbReference type="Proteomes" id="UP000002668">
    <property type="component" value="Genome"/>
</dbReference>
<accession>E4ZN76</accession>